<dbReference type="PANTHER" id="PTHR42711">
    <property type="entry name" value="ABC TRANSPORTER ATP-BINDING PROTEIN"/>
    <property type="match status" value="1"/>
</dbReference>
<dbReference type="PROSITE" id="PS50893">
    <property type="entry name" value="ABC_TRANSPORTER_2"/>
    <property type="match status" value="1"/>
</dbReference>
<dbReference type="CDD" id="cd03230">
    <property type="entry name" value="ABC_DR_subfamily_A"/>
    <property type="match status" value="1"/>
</dbReference>
<protein>
    <submittedName>
        <fullName evidence="5">ABC transporter ATP-binding protein</fullName>
    </submittedName>
</protein>
<proteinExistence type="predicted"/>
<keyword evidence="1" id="KW-0813">Transport</keyword>
<dbReference type="InterPro" id="IPR050763">
    <property type="entry name" value="ABC_transporter_ATP-binding"/>
</dbReference>
<evidence type="ECO:0000313" key="6">
    <source>
        <dbReference type="Proteomes" id="UP001436297"/>
    </source>
</evidence>
<sequence>MIEINDLSKRFGKQQVLEHISLNIEEGQCTALIGKNGAGKSTLINIIIGHSALDTGTISDPEQLINNQSMGILFQRTQFPKLMKVKDLFNLYQSLYKNPMSKQRFLEITQFSARQMNQMATALSGGQQRILDFALTLIGNPQLIILDEPTSAMDIETREHFWSIIRALKKENKTILYTSHYIEEVERMADHIVLLDKGKIQMDDTLESMKEKERLSILYLPKKYEEVTEKLSEGCKVIQDDSITKVQTTNVNEVLPVLVQYDVDLNEIEVRKTSLLEMMFQDSNEEEVTSS</sequence>
<dbReference type="RefSeq" id="WP_251521739.1">
    <property type="nucleotide sequence ID" value="NZ_CP128355.1"/>
</dbReference>
<dbReference type="EMBL" id="CP128355">
    <property type="protein sequence ID" value="XAF71101.1"/>
    <property type="molecule type" value="Genomic_DNA"/>
</dbReference>
<dbReference type="Gene3D" id="3.40.50.300">
    <property type="entry name" value="P-loop containing nucleotide triphosphate hydrolases"/>
    <property type="match status" value="1"/>
</dbReference>
<dbReference type="PANTHER" id="PTHR42711:SF17">
    <property type="entry name" value="ABC TRANSPORTER ATP-BINDING PROTEIN"/>
    <property type="match status" value="1"/>
</dbReference>
<evidence type="ECO:0000256" key="1">
    <source>
        <dbReference type="ARBA" id="ARBA00022448"/>
    </source>
</evidence>
<name>A0ABZ3EE35_9STAP</name>
<dbReference type="GO" id="GO:0005524">
    <property type="term" value="F:ATP binding"/>
    <property type="evidence" value="ECO:0007669"/>
    <property type="project" value="UniProtKB-KW"/>
</dbReference>
<keyword evidence="3 5" id="KW-0067">ATP-binding</keyword>
<dbReference type="SUPFAM" id="SSF52540">
    <property type="entry name" value="P-loop containing nucleoside triphosphate hydrolases"/>
    <property type="match status" value="1"/>
</dbReference>
<dbReference type="Proteomes" id="UP001436297">
    <property type="component" value="Chromosome"/>
</dbReference>
<organism evidence="5 6">
    <name type="scientific">Staphylococcus hsinchuensis</name>
    <dbReference type="NCBI Taxonomy" id="3051183"/>
    <lineage>
        <taxon>Bacteria</taxon>
        <taxon>Bacillati</taxon>
        <taxon>Bacillota</taxon>
        <taxon>Bacilli</taxon>
        <taxon>Bacillales</taxon>
        <taxon>Staphylococcaceae</taxon>
        <taxon>Staphylococcus</taxon>
    </lineage>
</organism>
<evidence type="ECO:0000313" key="5">
    <source>
        <dbReference type="EMBL" id="XAF71101.1"/>
    </source>
</evidence>
<evidence type="ECO:0000256" key="3">
    <source>
        <dbReference type="ARBA" id="ARBA00022840"/>
    </source>
</evidence>
<gene>
    <name evidence="5" type="ORF">QQM35_03005</name>
</gene>
<keyword evidence="2" id="KW-0547">Nucleotide-binding</keyword>
<dbReference type="Pfam" id="PF00005">
    <property type="entry name" value="ABC_tran"/>
    <property type="match status" value="1"/>
</dbReference>
<evidence type="ECO:0000259" key="4">
    <source>
        <dbReference type="PROSITE" id="PS50893"/>
    </source>
</evidence>
<accession>A0ABZ3EE35</accession>
<keyword evidence="6" id="KW-1185">Reference proteome</keyword>
<dbReference type="InterPro" id="IPR003439">
    <property type="entry name" value="ABC_transporter-like_ATP-bd"/>
</dbReference>
<reference evidence="5 6" key="1">
    <citation type="journal article" date="2024" name="Pathogens">
        <title>Staphylococcus hsinchuensis sp. nov., Isolated from Soymilk.</title>
        <authorList>
            <person name="Wang Y.T."/>
            <person name="Lin Y.C."/>
            <person name="Hsieh Y.H."/>
            <person name="Lin Y.T."/>
            <person name="Hamada M."/>
            <person name="Chen C.C."/>
            <person name="Liou J.S."/>
            <person name="Lee A.Y."/>
            <person name="Zhang W.L."/>
            <person name="Chen Y.T."/>
            <person name="Huang C.H."/>
        </authorList>
    </citation>
    <scope>NUCLEOTIDE SEQUENCE [LARGE SCALE GENOMIC DNA]</scope>
    <source>
        <strain evidence="5 6">H164</strain>
    </source>
</reference>
<feature type="domain" description="ABC transporter" evidence="4">
    <location>
        <begin position="2"/>
        <end position="222"/>
    </location>
</feature>
<dbReference type="InterPro" id="IPR027417">
    <property type="entry name" value="P-loop_NTPase"/>
</dbReference>
<evidence type="ECO:0000256" key="2">
    <source>
        <dbReference type="ARBA" id="ARBA00022741"/>
    </source>
</evidence>
<dbReference type="SMART" id="SM00382">
    <property type="entry name" value="AAA"/>
    <property type="match status" value="1"/>
</dbReference>
<dbReference type="InterPro" id="IPR003593">
    <property type="entry name" value="AAA+_ATPase"/>
</dbReference>